<dbReference type="Proteomes" id="UP000295560">
    <property type="component" value="Unassembled WGS sequence"/>
</dbReference>
<keyword evidence="5" id="KW-1185">Reference proteome</keyword>
<dbReference type="GO" id="GO:0006753">
    <property type="term" value="P:nucleoside phosphate metabolic process"/>
    <property type="evidence" value="ECO:0007669"/>
    <property type="project" value="TreeGrafter"/>
</dbReference>
<protein>
    <submittedName>
        <fullName evidence="4">8-oxo-dGTP pyrophosphatase MutT (NUDIX family)</fullName>
    </submittedName>
</protein>
<dbReference type="GO" id="GO:0016787">
    <property type="term" value="F:hydrolase activity"/>
    <property type="evidence" value="ECO:0007669"/>
    <property type="project" value="UniProtKB-KW"/>
</dbReference>
<evidence type="ECO:0000256" key="1">
    <source>
        <dbReference type="ARBA" id="ARBA00001946"/>
    </source>
</evidence>
<organism evidence="4 5">
    <name type="scientific">Pseudonocardia endophytica</name>
    <dbReference type="NCBI Taxonomy" id="401976"/>
    <lineage>
        <taxon>Bacteria</taxon>
        <taxon>Bacillati</taxon>
        <taxon>Actinomycetota</taxon>
        <taxon>Actinomycetes</taxon>
        <taxon>Pseudonocardiales</taxon>
        <taxon>Pseudonocardiaceae</taxon>
        <taxon>Pseudonocardia</taxon>
    </lineage>
</organism>
<comment type="cofactor">
    <cofactor evidence="1">
        <name>Mg(2+)</name>
        <dbReference type="ChEBI" id="CHEBI:18420"/>
    </cofactor>
</comment>
<dbReference type="PROSITE" id="PS51462">
    <property type="entry name" value="NUDIX"/>
    <property type="match status" value="1"/>
</dbReference>
<dbReference type="PANTHER" id="PTHR11839">
    <property type="entry name" value="UDP/ADP-SUGAR PYROPHOSPHATASE"/>
    <property type="match status" value="1"/>
</dbReference>
<evidence type="ECO:0000259" key="3">
    <source>
        <dbReference type="PROSITE" id="PS51462"/>
    </source>
</evidence>
<dbReference type="Pfam" id="PF00293">
    <property type="entry name" value="NUDIX"/>
    <property type="match status" value="1"/>
</dbReference>
<accession>A0A4R1HKE2</accession>
<gene>
    <name evidence="4" type="ORF">EV378_4713</name>
</gene>
<dbReference type="GO" id="GO:0019693">
    <property type="term" value="P:ribose phosphate metabolic process"/>
    <property type="evidence" value="ECO:0007669"/>
    <property type="project" value="TreeGrafter"/>
</dbReference>
<dbReference type="SUPFAM" id="SSF55811">
    <property type="entry name" value="Nudix"/>
    <property type="match status" value="1"/>
</dbReference>
<dbReference type="Gene3D" id="3.90.79.10">
    <property type="entry name" value="Nucleoside Triphosphate Pyrophosphohydrolase"/>
    <property type="match status" value="1"/>
</dbReference>
<dbReference type="InterPro" id="IPR000086">
    <property type="entry name" value="NUDIX_hydrolase_dom"/>
</dbReference>
<dbReference type="EMBL" id="SMFZ01000002">
    <property type="protein sequence ID" value="TCK20750.1"/>
    <property type="molecule type" value="Genomic_DNA"/>
</dbReference>
<dbReference type="CDD" id="cd24161">
    <property type="entry name" value="NUDIX_ADPRase_Ndx2"/>
    <property type="match status" value="1"/>
</dbReference>
<keyword evidence="2" id="KW-0378">Hydrolase</keyword>
<feature type="domain" description="Nudix hydrolase" evidence="3">
    <location>
        <begin position="38"/>
        <end position="170"/>
    </location>
</feature>
<name>A0A4R1HKE2_PSEEN</name>
<reference evidence="4 5" key="1">
    <citation type="submission" date="2019-03" db="EMBL/GenBank/DDBJ databases">
        <title>Sequencing the genomes of 1000 actinobacteria strains.</title>
        <authorList>
            <person name="Klenk H.-P."/>
        </authorList>
    </citation>
    <scope>NUCLEOTIDE SEQUENCE [LARGE SCALE GENOMIC DNA]</scope>
    <source>
        <strain evidence="4 5">DSM 44969</strain>
    </source>
</reference>
<comment type="caution">
    <text evidence="4">The sequence shown here is derived from an EMBL/GenBank/DDBJ whole genome shotgun (WGS) entry which is preliminary data.</text>
</comment>
<sequence length="190" mass="20742">MAGVETLNSRQVYANAWISVREDAVRRPDGSEGIYAVIDRPTVAIVVPRADDGSLHLVEQFRYPLGARRWEFPMGTAPDRAEQDPAELAVRELAEETGLTAGRMEHLGTIDVAAGMSSQRGHVYLATDLTEGTPHREHTEQDMRTSWFTADEFEAMVRDGGLPDAQSLAAFALLQLSRGPGRAGTPGTPR</sequence>
<dbReference type="InterPro" id="IPR015797">
    <property type="entry name" value="NUDIX_hydrolase-like_dom_sf"/>
</dbReference>
<evidence type="ECO:0000256" key="2">
    <source>
        <dbReference type="ARBA" id="ARBA00022801"/>
    </source>
</evidence>
<dbReference type="OrthoDB" id="177518at2"/>
<evidence type="ECO:0000313" key="5">
    <source>
        <dbReference type="Proteomes" id="UP000295560"/>
    </source>
</evidence>
<proteinExistence type="predicted"/>
<dbReference type="PANTHER" id="PTHR11839:SF18">
    <property type="entry name" value="NUDIX HYDROLASE DOMAIN-CONTAINING PROTEIN"/>
    <property type="match status" value="1"/>
</dbReference>
<dbReference type="GO" id="GO:0005829">
    <property type="term" value="C:cytosol"/>
    <property type="evidence" value="ECO:0007669"/>
    <property type="project" value="TreeGrafter"/>
</dbReference>
<dbReference type="AlphaFoldDB" id="A0A4R1HKE2"/>
<evidence type="ECO:0000313" key="4">
    <source>
        <dbReference type="EMBL" id="TCK20750.1"/>
    </source>
</evidence>